<accession>N1U6P1</accession>
<dbReference type="Pfam" id="PF00795">
    <property type="entry name" value="CN_hydrolase"/>
    <property type="match status" value="1"/>
</dbReference>
<dbReference type="GO" id="GO:0106008">
    <property type="term" value="F:2-oxoglutaramate amidase activity"/>
    <property type="evidence" value="ECO:0007669"/>
    <property type="project" value="TreeGrafter"/>
</dbReference>
<dbReference type="PANTHER" id="PTHR47799:SF1">
    <property type="entry name" value="OMEGA-AMIDASE YAFV"/>
    <property type="match status" value="1"/>
</dbReference>
<evidence type="ECO:0000313" key="2">
    <source>
        <dbReference type="EMBL" id="EMY11935.1"/>
    </source>
</evidence>
<gene>
    <name evidence="2" type="ORF">LEP1GSC043_1325</name>
</gene>
<comment type="caution">
    <text evidence="2">The sequence shown here is derived from an EMBL/GenBank/DDBJ whole genome shotgun (WGS) entry which is preliminary data.</text>
</comment>
<evidence type="ECO:0000259" key="1">
    <source>
        <dbReference type="PROSITE" id="PS50263"/>
    </source>
</evidence>
<protein>
    <submittedName>
        <fullName evidence="2">Hydrolase, carbon-nitrogen family</fullName>
    </submittedName>
</protein>
<keyword evidence="2" id="KW-0378">Hydrolase</keyword>
<name>N1U6P1_9LEPT</name>
<dbReference type="CDD" id="cd07583">
    <property type="entry name" value="nitrilase_5"/>
    <property type="match status" value="1"/>
</dbReference>
<sequence>MFERIKSETLLRKNEIVRGGKTKLNPGELNIALVQCDLSWENQETNYEHVRELIHSALEKKSDETPDLILLPETFATGFTMRSERIAERDKGPTETFLKEIAKDTKATICGGWIRKNPEGKPFNTVSVVSPKGEIILRYSKIHPFTFGGEDRHYSPGSEIVSYDLNGFRITPFICYDIRFPEIFRRLAGETDIFTVHANWPTPRIHHWELILKTRAIENQAYVFGINRIGIAGYNKSIRHNGHSLAVAPNGDFMDAGEGIETVLFYNARKKSILDYRENFPVLADRKDQSLIRVRTAEHSSQI</sequence>
<dbReference type="InterPro" id="IPR052737">
    <property type="entry name" value="Omega-amidase_YafV"/>
</dbReference>
<dbReference type="PANTHER" id="PTHR47799">
    <property type="entry name" value="OMEGA-AMIDASE YAFV"/>
    <property type="match status" value="1"/>
</dbReference>
<dbReference type="InterPro" id="IPR003010">
    <property type="entry name" value="C-N_Hydrolase"/>
</dbReference>
<dbReference type="Proteomes" id="UP000012249">
    <property type="component" value="Unassembled WGS sequence"/>
</dbReference>
<dbReference type="EMBL" id="AHMI02000339">
    <property type="protein sequence ID" value="EMY11935.1"/>
    <property type="molecule type" value="Genomic_DNA"/>
</dbReference>
<feature type="domain" description="CN hydrolase" evidence="1">
    <location>
        <begin position="29"/>
        <end position="270"/>
    </location>
</feature>
<dbReference type="InterPro" id="IPR036526">
    <property type="entry name" value="C-N_Hydrolase_sf"/>
</dbReference>
<dbReference type="SUPFAM" id="SSF56317">
    <property type="entry name" value="Carbon-nitrogen hydrolase"/>
    <property type="match status" value="1"/>
</dbReference>
<dbReference type="AlphaFoldDB" id="N1U6P1"/>
<evidence type="ECO:0000313" key="3">
    <source>
        <dbReference type="Proteomes" id="UP000012249"/>
    </source>
</evidence>
<reference evidence="2 3" key="1">
    <citation type="submission" date="2013-02" db="EMBL/GenBank/DDBJ databases">
        <authorList>
            <person name="Harkins D.M."/>
            <person name="Durkin A.S."/>
            <person name="Brinkac L.M."/>
            <person name="Haft D.H."/>
            <person name="Selengut J.D."/>
            <person name="Sanka R."/>
            <person name="DePew J."/>
            <person name="Purushe J."/>
            <person name="Haake D.A."/>
            <person name="Matsunaga J."/>
            <person name="Vinetz J.M."/>
            <person name="Sutton G.G."/>
            <person name="Nierman W.C."/>
            <person name="Fouts D.E."/>
        </authorList>
    </citation>
    <scope>NUCLEOTIDE SEQUENCE [LARGE SCALE GENOMIC DNA]</scope>
    <source>
        <strain evidence="2 3">Ecochallenge</strain>
    </source>
</reference>
<dbReference type="PROSITE" id="PS50263">
    <property type="entry name" value="CN_HYDROLASE"/>
    <property type="match status" value="1"/>
</dbReference>
<dbReference type="Gene3D" id="3.60.110.10">
    <property type="entry name" value="Carbon-nitrogen hydrolase"/>
    <property type="match status" value="1"/>
</dbReference>
<organism evidence="2 3">
    <name type="scientific">Leptospira weilii str. Ecochallenge</name>
    <dbReference type="NCBI Taxonomy" id="1049986"/>
    <lineage>
        <taxon>Bacteria</taxon>
        <taxon>Pseudomonadati</taxon>
        <taxon>Spirochaetota</taxon>
        <taxon>Spirochaetia</taxon>
        <taxon>Leptospirales</taxon>
        <taxon>Leptospiraceae</taxon>
        <taxon>Leptospira</taxon>
    </lineage>
</organism>
<dbReference type="GO" id="GO:0050152">
    <property type="term" value="F:omega-amidase activity"/>
    <property type="evidence" value="ECO:0007669"/>
    <property type="project" value="TreeGrafter"/>
</dbReference>
<proteinExistence type="predicted"/>